<keyword evidence="3" id="KW-1185">Reference proteome</keyword>
<dbReference type="RefSeq" id="XP_025400055.1">
    <property type="nucleotide sequence ID" value="XM_025547055.1"/>
</dbReference>
<dbReference type="VEuPathDB" id="FungiDB:BO70DRAFT_403908"/>
<dbReference type="GeneID" id="37069292"/>
<name>A0A317WEG2_9EURO</name>
<protein>
    <submittedName>
        <fullName evidence="2">Uncharacterized protein</fullName>
    </submittedName>
</protein>
<accession>A0A317WEG2</accession>
<proteinExistence type="predicted"/>
<sequence>MAPLSESQTTTDGAITQAPSPDSAVTTVSSLKDPSTFPGLWYRIHVLIFDLRNFNNPSSNKRLDRVIDPSFIGAPYFDPMEGDLIKNTVIDGKQLTALKRVESGDFRVCAAHDLAPVIGRVLGIDLKQLEKDEKLPALVEERGLNLQGEDWTGLEKMSFSSKKKNKKKKKNKR</sequence>
<organism evidence="2 3">
    <name type="scientific">Aspergillus heteromorphus CBS 117.55</name>
    <dbReference type="NCBI Taxonomy" id="1448321"/>
    <lineage>
        <taxon>Eukaryota</taxon>
        <taxon>Fungi</taxon>
        <taxon>Dikarya</taxon>
        <taxon>Ascomycota</taxon>
        <taxon>Pezizomycotina</taxon>
        <taxon>Eurotiomycetes</taxon>
        <taxon>Eurotiomycetidae</taxon>
        <taxon>Eurotiales</taxon>
        <taxon>Aspergillaceae</taxon>
        <taxon>Aspergillus</taxon>
        <taxon>Aspergillus subgen. Circumdati</taxon>
    </lineage>
</organism>
<feature type="region of interest" description="Disordered" evidence="1">
    <location>
        <begin position="1"/>
        <end position="27"/>
    </location>
</feature>
<evidence type="ECO:0000313" key="2">
    <source>
        <dbReference type="EMBL" id="PWY83612.1"/>
    </source>
</evidence>
<evidence type="ECO:0000256" key="1">
    <source>
        <dbReference type="SAM" id="MobiDB-lite"/>
    </source>
</evidence>
<comment type="caution">
    <text evidence="2">The sequence shown here is derived from an EMBL/GenBank/DDBJ whole genome shotgun (WGS) entry which is preliminary data.</text>
</comment>
<dbReference type="OrthoDB" id="2740448at2759"/>
<dbReference type="Proteomes" id="UP000247233">
    <property type="component" value="Unassembled WGS sequence"/>
</dbReference>
<gene>
    <name evidence="2" type="ORF">BO70DRAFT_403908</name>
</gene>
<dbReference type="AlphaFoldDB" id="A0A317WEG2"/>
<evidence type="ECO:0000313" key="3">
    <source>
        <dbReference type="Proteomes" id="UP000247233"/>
    </source>
</evidence>
<reference evidence="2 3" key="1">
    <citation type="submission" date="2016-12" db="EMBL/GenBank/DDBJ databases">
        <title>The genomes of Aspergillus section Nigri reveals drivers in fungal speciation.</title>
        <authorList>
            <consortium name="DOE Joint Genome Institute"/>
            <person name="Vesth T.C."/>
            <person name="Nybo J."/>
            <person name="Theobald S."/>
            <person name="Brandl J."/>
            <person name="Frisvad J.C."/>
            <person name="Nielsen K.F."/>
            <person name="Lyhne E.K."/>
            <person name="Kogle M.E."/>
            <person name="Kuo A."/>
            <person name="Riley R."/>
            <person name="Clum A."/>
            <person name="Nolan M."/>
            <person name="Lipzen A."/>
            <person name="Salamov A."/>
            <person name="Henrissat B."/>
            <person name="Wiebenga A."/>
            <person name="De Vries R.P."/>
            <person name="Grigoriev I.V."/>
            <person name="Mortensen U.H."/>
            <person name="Andersen M.R."/>
            <person name="Baker S.E."/>
        </authorList>
    </citation>
    <scope>NUCLEOTIDE SEQUENCE [LARGE SCALE GENOMIC DNA]</scope>
    <source>
        <strain evidence="2 3">CBS 117.55</strain>
    </source>
</reference>
<dbReference type="STRING" id="1448321.A0A317WEG2"/>
<dbReference type="EMBL" id="MSFL01000010">
    <property type="protein sequence ID" value="PWY83612.1"/>
    <property type="molecule type" value="Genomic_DNA"/>
</dbReference>